<keyword evidence="8 14" id="KW-1133">Transmembrane helix</keyword>
<dbReference type="PROSITE" id="PS50109">
    <property type="entry name" value="HIS_KIN"/>
    <property type="match status" value="1"/>
</dbReference>
<dbReference type="SMART" id="SM00091">
    <property type="entry name" value="PAS"/>
    <property type="match status" value="3"/>
</dbReference>
<dbReference type="InterPro" id="IPR001789">
    <property type="entry name" value="Sig_transdc_resp-reg_receiver"/>
</dbReference>
<dbReference type="Pfam" id="PF03924">
    <property type="entry name" value="CHASE"/>
    <property type="match status" value="1"/>
</dbReference>
<dbReference type="InterPro" id="IPR036097">
    <property type="entry name" value="HisK_dim/P_sf"/>
</dbReference>
<evidence type="ECO:0000259" key="17">
    <source>
        <dbReference type="PROSITE" id="PS50112"/>
    </source>
</evidence>
<dbReference type="Gene3D" id="1.10.287.130">
    <property type="match status" value="1"/>
</dbReference>
<feature type="domain" description="CHASE" evidence="19">
    <location>
        <begin position="75"/>
        <end position="266"/>
    </location>
</feature>
<keyword evidence="21" id="KW-1185">Reference proteome</keyword>
<feature type="transmembrane region" description="Helical" evidence="14">
    <location>
        <begin position="351"/>
        <end position="369"/>
    </location>
</feature>
<comment type="subcellular location">
    <subcellularLocation>
        <location evidence="2">Membrane</location>
    </subcellularLocation>
</comment>
<dbReference type="EMBL" id="BAABRO010000001">
    <property type="protein sequence ID" value="GAA5504736.1"/>
    <property type="molecule type" value="Genomic_DNA"/>
</dbReference>
<sequence>MPILHSRSMKWYLPLVLFFAGVICTNYLHHQMRNLDQNAIRTGFQRAAQERVAVFESEFARPIDLIRAVHALYSSSQSVNQSEFLRFVDQMEPARVGFDAITWVEHVDAPQRSAYEQGESGQDETEQDGTKQDEFEQGGSDSEPARRIVQRGEDGQLQPASQRQTYFPVTYKYPENNPRVELGEDLNFVPALRDTFAIAMASKHVTASPALSSDDPAERFQVMLVSPVYHQGDRTSEIKSSPKLKGFVVGRLRLDQVLENALEPLAPAGIEVKLFENTAPRDTRPAYLHKSRLAQTPSAESASAEWEAGNRPAPPYYEGFIQQAGRTWTLHCTANADYIDIRRASTPRTTLFLGLLTSVFLSVFAAYVFRKTEMVERLVDRRTADLNQAKQKVEEQLAKQDALEKELHVSREQFNVLMLGCNDGIFEWDLETNQVFFSPRFLEMLGYQRHDIGDDADAALELLHPNERQTVAERLDQYIRGEIDKFEIECRIRHKDGHYVHVLSRAFTVCRDGDSRPYRLVGSHVDLTQWKKHEIELNQFKTTLDQTHDSVFMLNPETRRFYYVNHGATKLLGYSAEELYQLGPRDIDVGMSADDLQRMIISLQSGETTMQRAETVVRRKDGRDVPVDLFVQYIAPDDEPPRFVTVVRDISERKRNEAVLAERNRLAMLTADVGVALSRADLLHTGLQTCCQAIVDRLQVSFARIWTIDPGQTVLELQASAGLYTHRDGDHSQIPVGQGCVGGLAERGRPFLTNELQSDPELEDLQWAQTHHLVAFAGYPLIVGEHVVGVMALFSEHPLKIDTLESLSSIADTVGVFVDRKRAEDELQQSHQLISKLSLVASKTQHSVFIMDANCNIEWVNEAFTQMTQYEASEVVGRKPEDFLIGEHTDLDTVRAIDEKIQKRESVAVEVFVYKKSRDGIWIDLKIDPVFDESGVLCNFIVTQIDITQRRENQQALMAAKVEAERASTAKSEFLASMSHELRTPLNGVIGMTELLADSPLDDRQRRFVSACQSSGKALLELISDVLDFSKIEAGCMELEHHSFDLHQLLDDVVLSMPPRLGDKKLELHHTVDDAVSSRVVGDSHRLRQVLVNLLSNAIKFTEQGEINLRAERQKQSTHDTTILFSITDTGIGIPESRLDRLFQSFSQVDSSVNRKYGGSGLGLSICKAIVEKMGGEIGVESREGVGSRFWFTAKFPLCEAGVSPTPDAKPVAPKPAMQKRTSGPRILLAEDNKINQLFTREMLLRFGWNCDVVENGLEVLEALEQRPYDIVLMDCQMPTMDGFVTTQRIREKETESGTDAGIVIVALTANAIQGDRERCLAAGMDDYLAKPFDPTQLKSTMDKCVAELTRRSVCEHAGK</sequence>
<dbReference type="Pfam" id="PF00072">
    <property type="entry name" value="Response_reg"/>
    <property type="match status" value="1"/>
</dbReference>
<dbReference type="Pfam" id="PF13185">
    <property type="entry name" value="GAF_2"/>
    <property type="match status" value="1"/>
</dbReference>
<dbReference type="PROSITE" id="PS50110">
    <property type="entry name" value="RESPONSE_REGULATORY"/>
    <property type="match status" value="1"/>
</dbReference>
<feature type="domain" description="PAC" evidence="18">
    <location>
        <begin position="907"/>
        <end position="959"/>
    </location>
</feature>
<evidence type="ECO:0000256" key="2">
    <source>
        <dbReference type="ARBA" id="ARBA00004370"/>
    </source>
</evidence>
<evidence type="ECO:0000313" key="20">
    <source>
        <dbReference type="EMBL" id="GAA5504736.1"/>
    </source>
</evidence>
<dbReference type="SUPFAM" id="SSF55874">
    <property type="entry name" value="ATPase domain of HSP90 chaperone/DNA topoisomerase II/histidine kinase"/>
    <property type="match status" value="1"/>
</dbReference>
<evidence type="ECO:0000256" key="12">
    <source>
        <dbReference type="SAM" id="Coils"/>
    </source>
</evidence>
<feature type="domain" description="Response regulatory" evidence="16">
    <location>
        <begin position="1226"/>
        <end position="1346"/>
    </location>
</feature>
<keyword evidence="10 14" id="KW-0472">Membrane</keyword>
<reference evidence="20 21" key="1">
    <citation type="submission" date="2024-02" db="EMBL/GenBank/DDBJ databases">
        <title>Rhodopirellula caenicola NBRC 110016.</title>
        <authorList>
            <person name="Ichikawa N."/>
            <person name="Katano-Makiyama Y."/>
            <person name="Hidaka K."/>
        </authorList>
    </citation>
    <scope>NUCLEOTIDE SEQUENCE [LARGE SCALE GENOMIC DNA]</scope>
    <source>
        <strain evidence="20 21">NBRC 110016</strain>
    </source>
</reference>
<dbReference type="PANTHER" id="PTHR45339:SF1">
    <property type="entry name" value="HYBRID SIGNAL TRANSDUCTION HISTIDINE KINASE J"/>
    <property type="match status" value="1"/>
</dbReference>
<dbReference type="InterPro" id="IPR035965">
    <property type="entry name" value="PAS-like_dom_sf"/>
</dbReference>
<dbReference type="Pfam" id="PF13426">
    <property type="entry name" value="PAS_9"/>
    <property type="match status" value="2"/>
</dbReference>
<dbReference type="InterPro" id="IPR042240">
    <property type="entry name" value="CHASE_sf"/>
</dbReference>
<dbReference type="InterPro" id="IPR006189">
    <property type="entry name" value="CHASE_dom"/>
</dbReference>
<evidence type="ECO:0000256" key="1">
    <source>
        <dbReference type="ARBA" id="ARBA00000085"/>
    </source>
</evidence>
<dbReference type="InterPro" id="IPR029016">
    <property type="entry name" value="GAF-like_dom_sf"/>
</dbReference>
<dbReference type="CDD" id="cd16922">
    <property type="entry name" value="HATPase_EvgS-ArcB-TorS-like"/>
    <property type="match status" value="1"/>
</dbReference>
<keyword evidence="5" id="KW-0808">Transferase</keyword>
<dbReference type="InterPro" id="IPR011006">
    <property type="entry name" value="CheY-like_superfamily"/>
</dbReference>
<comment type="caution">
    <text evidence="20">The sequence shown here is derived from an EMBL/GenBank/DDBJ whole genome shotgun (WGS) entry which is preliminary data.</text>
</comment>
<dbReference type="SMART" id="SM00388">
    <property type="entry name" value="HisKA"/>
    <property type="match status" value="1"/>
</dbReference>
<evidence type="ECO:0000256" key="6">
    <source>
        <dbReference type="ARBA" id="ARBA00022692"/>
    </source>
</evidence>
<feature type="domain" description="Histidine kinase" evidence="15">
    <location>
        <begin position="977"/>
        <end position="1198"/>
    </location>
</feature>
<dbReference type="Gene3D" id="3.30.450.350">
    <property type="entry name" value="CHASE domain"/>
    <property type="match status" value="1"/>
</dbReference>
<dbReference type="SMART" id="SM00448">
    <property type="entry name" value="REC"/>
    <property type="match status" value="1"/>
</dbReference>
<proteinExistence type="predicted"/>
<dbReference type="GO" id="GO:0016301">
    <property type="term" value="F:kinase activity"/>
    <property type="evidence" value="ECO:0007669"/>
    <property type="project" value="UniProtKB-KW"/>
</dbReference>
<keyword evidence="7 20" id="KW-0418">Kinase</keyword>
<dbReference type="PRINTS" id="PR00344">
    <property type="entry name" value="BCTRLSENSOR"/>
</dbReference>
<feature type="domain" description="PAS" evidence="17">
    <location>
        <begin position="536"/>
        <end position="579"/>
    </location>
</feature>
<dbReference type="EC" id="2.7.13.3" evidence="3"/>
<dbReference type="SMART" id="SM00086">
    <property type="entry name" value="PAC"/>
    <property type="match status" value="3"/>
</dbReference>
<dbReference type="CDD" id="cd00082">
    <property type="entry name" value="HisKA"/>
    <property type="match status" value="1"/>
</dbReference>
<dbReference type="CDD" id="cd17546">
    <property type="entry name" value="REC_hyHK_CKI1_RcsC-like"/>
    <property type="match status" value="1"/>
</dbReference>
<dbReference type="InterPro" id="IPR001610">
    <property type="entry name" value="PAC"/>
</dbReference>
<evidence type="ECO:0000256" key="14">
    <source>
        <dbReference type="SAM" id="Phobius"/>
    </source>
</evidence>
<dbReference type="SUPFAM" id="SSF55781">
    <property type="entry name" value="GAF domain-like"/>
    <property type="match status" value="1"/>
</dbReference>
<keyword evidence="6 14" id="KW-0812">Transmembrane</keyword>
<feature type="domain" description="PAC" evidence="18">
    <location>
        <begin position="611"/>
        <end position="662"/>
    </location>
</feature>
<name>A0ABP9VHQ3_9BACT</name>
<dbReference type="SMART" id="SM01079">
    <property type="entry name" value="CHASE"/>
    <property type="match status" value="1"/>
</dbReference>
<feature type="coiled-coil region" evidence="12">
    <location>
        <begin position="379"/>
        <end position="413"/>
    </location>
</feature>
<dbReference type="Pfam" id="PF00512">
    <property type="entry name" value="HisKA"/>
    <property type="match status" value="1"/>
</dbReference>
<dbReference type="PANTHER" id="PTHR45339">
    <property type="entry name" value="HYBRID SIGNAL TRANSDUCTION HISTIDINE KINASE J"/>
    <property type="match status" value="1"/>
</dbReference>
<dbReference type="SUPFAM" id="SSF52172">
    <property type="entry name" value="CheY-like"/>
    <property type="match status" value="1"/>
</dbReference>
<feature type="domain" description="PAC" evidence="18">
    <location>
        <begin position="486"/>
        <end position="539"/>
    </location>
</feature>
<evidence type="ECO:0000256" key="7">
    <source>
        <dbReference type="ARBA" id="ARBA00022777"/>
    </source>
</evidence>
<feature type="transmembrane region" description="Helical" evidence="14">
    <location>
        <begin position="12"/>
        <end position="28"/>
    </location>
</feature>
<dbReference type="PROSITE" id="PS50113">
    <property type="entry name" value="PAC"/>
    <property type="match status" value="3"/>
</dbReference>
<comment type="catalytic activity">
    <reaction evidence="1">
        <text>ATP + protein L-histidine = ADP + protein N-phospho-L-histidine.</text>
        <dbReference type="EC" id="2.7.13.3"/>
    </reaction>
</comment>
<protein>
    <recommendedName>
        <fullName evidence="3">histidine kinase</fullName>
        <ecNumber evidence="3">2.7.13.3</ecNumber>
    </recommendedName>
</protein>
<evidence type="ECO:0000256" key="4">
    <source>
        <dbReference type="ARBA" id="ARBA00022553"/>
    </source>
</evidence>
<feature type="domain" description="PAS" evidence="17">
    <location>
        <begin position="410"/>
        <end position="482"/>
    </location>
</feature>
<evidence type="ECO:0000313" key="21">
    <source>
        <dbReference type="Proteomes" id="UP001416858"/>
    </source>
</evidence>
<evidence type="ECO:0000256" key="5">
    <source>
        <dbReference type="ARBA" id="ARBA00022679"/>
    </source>
</evidence>
<evidence type="ECO:0000256" key="10">
    <source>
        <dbReference type="ARBA" id="ARBA00023136"/>
    </source>
</evidence>
<evidence type="ECO:0000256" key="11">
    <source>
        <dbReference type="PROSITE-ProRule" id="PRU00169"/>
    </source>
</evidence>
<evidence type="ECO:0000259" key="19">
    <source>
        <dbReference type="PROSITE" id="PS50839"/>
    </source>
</evidence>
<dbReference type="PROSITE" id="PS50839">
    <property type="entry name" value="CHASE"/>
    <property type="match status" value="1"/>
</dbReference>
<feature type="domain" description="PAS" evidence="17">
    <location>
        <begin position="833"/>
        <end position="878"/>
    </location>
</feature>
<dbReference type="InterPro" id="IPR003018">
    <property type="entry name" value="GAF"/>
</dbReference>
<evidence type="ECO:0000259" key="16">
    <source>
        <dbReference type="PROSITE" id="PS50110"/>
    </source>
</evidence>
<dbReference type="Gene3D" id="3.40.50.2300">
    <property type="match status" value="1"/>
</dbReference>
<dbReference type="Gene3D" id="3.30.450.20">
    <property type="entry name" value="PAS domain"/>
    <property type="match status" value="3"/>
</dbReference>
<evidence type="ECO:0000256" key="13">
    <source>
        <dbReference type="SAM" id="MobiDB-lite"/>
    </source>
</evidence>
<dbReference type="InterPro" id="IPR005467">
    <property type="entry name" value="His_kinase_dom"/>
</dbReference>
<dbReference type="SUPFAM" id="SSF47384">
    <property type="entry name" value="Homodimeric domain of signal transducing histidine kinase"/>
    <property type="match status" value="1"/>
</dbReference>
<dbReference type="InterPro" id="IPR004358">
    <property type="entry name" value="Sig_transdc_His_kin-like_C"/>
</dbReference>
<evidence type="ECO:0000259" key="15">
    <source>
        <dbReference type="PROSITE" id="PS50109"/>
    </source>
</evidence>
<evidence type="ECO:0000256" key="8">
    <source>
        <dbReference type="ARBA" id="ARBA00022989"/>
    </source>
</evidence>
<evidence type="ECO:0000256" key="3">
    <source>
        <dbReference type="ARBA" id="ARBA00012438"/>
    </source>
</evidence>
<dbReference type="Gene3D" id="3.30.565.10">
    <property type="entry name" value="Histidine kinase-like ATPase, C-terminal domain"/>
    <property type="match status" value="1"/>
</dbReference>
<dbReference type="CDD" id="cd00130">
    <property type="entry name" value="PAS"/>
    <property type="match status" value="3"/>
</dbReference>
<organism evidence="20 21">
    <name type="scientific">Novipirellula caenicola</name>
    <dbReference type="NCBI Taxonomy" id="1536901"/>
    <lineage>
        <taxon>Bacteria</taxon>
        <taxon>Pseudomonadati</taxon>
        <taxon>Planctomycetota</taxon>
        <taxon>Planctomycetia</taxon>
        <taxon>Pirellulales</taxon>
        <taxon>Pirellulaceae</taxon>
        <taxon>Novipirellula</taxon>
    </lineage>
</organism>
<dbReference type="PROSITE" id="PS50112">
    <property type="entry name" value="PAS"/>
    <property type="match status" value="3"/>
</dbReference>
<dbReference type="InterPro" id="IPR000014">
    <property type="entry name" value="PAS"/>
</dbReference>
<dbReference type="SMART" id="SM00065">
    <property type="entry name" value="GAF"/>
    <property type="match status" value="1"/>
</dbReference>
<accession>A0ABP9VHQ3</accession>
<dbReference type="InterPro" id="IPR036890">
    <property type="entry name" value="HATPase_C_sf"/>
</dbReference>
<dbReference type="Gene3D" id="3.30.450.40">
    <property type="match status" value="1"/>
</dbReference>
<evidence type="ECO:0000256" key="9">
    <source>
        <dbReference type="ARBA" id="ARBA00023012"/>
    </source>
</evidence>
<dbReference type="Proteomes" id="UP001416858">
    <property type="component" value="Unassembled WGS sequence"/>
</dbReference>
<dbReference type="Pfam" id="PF08447">
    <property type="entry name" value="PAS_3"/>
    <property type="match status" value="1"/>
</dbReference>
<dbReference type="InterPro" id="IPR003661">
    <property type="entry name" value="HisK_dim/P_dom"/>
</dbReference>
<feature type="region of interest" description="Disordered" evidence="13">
    <location>
        <begin position="112"/>
        <end position="145"/>
    </location>
</feature>
<dbReference type="InterPro" id="IPR013655">
    <property type="entry name" value="PAS_fold_3"/>
</dbReference>
<dbReference type="NCBIfam" id="TIGR00229">
    <property type="entry name" value="sensory_box"/>
    <property type="match status" value="3"/>
</dbReference>
<keyword evidence="9" id="KW-0902">Two-component regulatory system</keyword>
<evidence type="ECO:0000259" key="18">
    <source>
        <dbReference type="PROSITE" id="PS50113"/>
    </source>
</evidence>
<feature type="modified residue" description="4-aspartylphosphate" evidence="11">
    <location>
        <position position="1275"/>
    </location>
</feature>
<gene>
    <name evidence="20" type="primary">rcsC_1</name>
    <name evidence="20" type="ORF">Rcae01_00175</name>
</gene>
<dbReference type="SUPFAM" id="SSF55785">
    <property type="entry name" value="PYP-like sensor domain (PAS domain)"/>
    <property type="match status" value="3"/>
</dbReference>
<keyword evidence="12" id="KW-0175">Coiled coil</keyword>
<keyword evidence="4 11" id="KW-0597">Phosphoprotein</keyword>
<dbReference type="Pfam" id="PF02518">
    <property type="entry name" value="HATPase_c"/>
    <property type="match status" value="1"/>
</dbReference>
<dbReference type="InterPro" id="IPR000700">
    <property type="entry name" value="PAS-assoc_C"/>
</dbReference>
<dbReference type="SMART" id="SM00387">
    <property type="entry name" value="HATPase_c"/>
    <property type="match status" value="1"/>
</dbReference>
<dbReference type="InterPro" id="IPR003594">
    <property type="entry name" value="HATPase_dom"/>
</dbReference>